<organism evidence="1 2">
    <name type="scientific">Taibaiella chishuiensis</name>
    <dbReference type="NCBI Taxonomy" id="1434707"/>
    <lineage>
        <taxon>Bacteria</taxon>
        <taxon>Pseudomonadati</taxon>
        <taxon>Bacteroidota</taxon>
        <taxon>Chitinophagia</taxon>
        <taxon>Chitinophagales</taxon>
        <taxon>Chitinophagaceae</taxon>
        <taxon>Taibaiella</taxon>
    </lineage>
</organism>
<dbReference type="Proteomes" id="UP000240572">
    <property type="component" value="Unassembled WGS sequence"/>
</dbReference>
<evidence type="ECO:0000313" key="1">
    <source>
        <dbReference type="EMBL" id="PSK93407.1"/>
    </source>
</evidence>
<reference evidence="1 2" key="1">
    <citation type="submission" date="2018-03" db="EMBL/GenBank/DDBJ databases">
        <title>Genomic Encyclopedia of Type Strains, Phase III (KMG-III): the genomes of soil and plant-associated and newly described type strains.</title>
        <authorList>
            <person name="Whitman W."/>
        </authorList>
    </citation>
    <scope>NUCLEOTIDE SEQUENCE [LARGE SCALE GENOMIC DNA]</scope>
    <source>
        <strain evidence="1 2">CGMCC 1.12700</strain>
    </source>
</reference>
<dbReference type="EMBL" id="PYGD01000002">
    <property type="protein sequence ID" value="PSK93407.1"/>
    <property type="molecule type" value="Genomic_DNA"/>
</dbReference>
<evidence type="ECO:0000313" key="2">
    <source>
        <dbReference type="Proteomes" id="UP000240572"/>
    </source>
</evidence>
<dbReference type="AlphaFoldDB" id="A0A2P8D888"/>
<dbReference type="OrthoDB" id="583528at2"/>
<keyword evidence="2" id="KW-1185">Reference proteome</keyword>
<accession>A0A2P8D888</accession>
<protein>
    <submittedName>
        <fullName evidence="1">Uncharacterized protein</fullName>
    </submittedName>
</protein>
<dbReference type="RefSeq" id="WP_106522413.1">
    <property type="nucleotide sequence ID" value="NZ_PYGD01000002.1"/>
</dbReference>
<proteinExistence type="predicted"/>
<sequence>MNAIHVKYSTLFSLGIRQLYYANGIGPGYRISPETDMDILPTEATVNTLRRLDMIFKRTDRNAGFTLLANTIGKSGPNDVLRVAPGKGDRLSFFILFKKAASYHYNLLPMPMPANSLLYFSNEVGDGAAPRANLHLSTSANGVDGSVDLIKSAGPVYRYNHNTTIVPGKARVVHRSGAVLLPESLINENGKAALVFNLLSLPEGRCSLLVDGVTIEAFYYTGPLDGLKVAGVIDLSLADVLPANYRIVEPAKQLAPARPAFTISFPNRKTIWRYVVQMQSSSPLYLQMKDLNPADKIQFLNTLKIESNDPNVVFTRSAATDFSIVFESTQPIALQERYLASAVNDPLHINFNRYPGPGTPTVLRASLPYPSTDMINALNPNAVLSEIFLTI</sequence>
<name>A0A2P8D888_9BACT</name>
<gene>
    <name evidence="1" type="ORF">B0I18_102377</name>
</gene>
<comment type="caution">
    <text evidence="1">The sequence shown here is derived from an EMBL/GenBank/DDBJ whole genome shotgun (WGS) entry which is preliminary data.</text>
</comment>